<gene>
    <name evidence="6" type="ORF">HS961_01325</name>
</gene>
<organism evidence="6 7">
    <name type="scientific">Comamonas piscis</name>
    <dbReference type="NCBI Taxonomy" id="1562974"/>
    <lineage>
        <taxon>Bacteria</taxon>
        <taxon>Pseudomonadati</taxon>
        <taxon>Pseudomonadota</taxon>
        <taxon>Betaproteobacteria</taxon>
        <taxon>Burkholderiales</taxon>
        <taxon>Comamonadaceae</taxon>
        <taxon>Comamonas</taxon>
    </lineage>
</organism>
<evidence type="ECO:0000259" key="5">
    <source>
        <dbReference type="PROSITE" id="PS51384"/>
    </source>
</evidence>
<dbReference type="PROSITE" id="PS51085">
    <property type="entry name" value="2FE2S_FER_2"/>
    <property type="match status" value="1"/>
</dbReference>
<feature type="domain" description="2Fe-2S ferredoxin-type" evidence="4">
    <location>
        <begin position="3"/>
        <end position="94"/>
    </location>
</feature>
<dbReference type="PROSITE" id="PS00197">
    <property type="entry name" value="2FE2S_FER_1"/>
    <property type="match status" value="1"/>
</dbReference>
<dbReference type="InterPro" id="IPR050415">
    <property type="entry name" value="MRET"/>
</dbReference>
<dbReference type="EMBL" id="CP058554">
    <property type="protein sequence ID" value="QMV71582.1"/>
    <property type="molecule type" value="Genomic_DNA"/>
</dbReference>
<dbReference type="Gene3D" id="3.10.20.30">
    <property type="match status" value="1"/>
</dbReference>
<keyword evidence="2" id="KW-0001">2Fe-2S</keyword>
<dbReference type="SUPFAM" id="SSF63380">
    <property type="entry name" value="Riboflavin synthase domain-like"/>
    <property type="match status" value="1"/>
</dbReference>
<reference evidence="6 7" key="1">
    <citation type="journal article" date="2020" name="G3 (Bethesda)">
        <title>CeMbio - The Caenorhabditis elegans Microbiome Resource.</title>
        <authorList>
            <person name="Dirksen P."/>
            <person name="Assie A."/>
            <person name="Zimmermann J."/>
            <person name="Zhang F."/>
            <person name="Tietje A.M."/>
            <person name="Marsh S.A."/>
            <person name="Felix M.A."/>
            <person name="Shapira M."/>
            <person name="Kaleta C."/>
            <person name="Schulenburg H."/>
            <person name="Samuel B."/>
        </authorList>
    </citation>
    <scope>NUCLEOTIDE SEQUENCE [LARGE SCALE GENOMIC DNA]</scope>
    <source>
        <strain evidence="6 7">BIGb0172</strain>
    </source>
</reference>
<protein>
    <submittedName>
        <fullName evidence="6">2Fe-2S iron-sulfur cluster binding domain-containing protein</fullName>
    </submittedName>
</protein>
<comment type="cofactor">
    <cofactor evidence="3">
        <name>[2Fe-2S] cluster</name>
        <dbReference type="ChEBI" id="CHEBI:190135"/>
    </cofactor>
</comment>
<dbReference type="Gene3D" id="2.40.30.10">
    <property type="entry name" value="Translation factors"/>
    <property type="match status" value="1"/>
</dbReference>
<dbReference type="Proteomes" id="UP000515240">
    <property type="component" value="Chromosome"/>
</dbReference>
<dbReference type="PRINTS" id="PR00371">
    <property type="entry name" value="FPNCR"/>
</dbReference>
<evidence type="ECO:0000256" key="3">
    <source>
        <dbReference type="ARBA" id="ARBA00034078"/>
    </source>
</evidence>
<keyword evidence="2" id="KW-0479">Metal-binding</keyword>
<evidence type="ECO:0000313" key="6">
    <source>
        <dbReference type="EMBL" id="QMV71582.1"/>
    </source>
</evidence>
<dbReference type="Pfam" id="PF00970">
    <property type="entry name" value="FAD_binding_6"/>
    <property type="match status" value="1"/>
</dbReference>
<dbReference type="InterPro" id="IPR001041">
    <property type="entry name" value="2Fe-2S_ferredoxin-type"/>
</dbReference>
<dbReference type="InterPro" id="IPR008333">
    <property type="entry name" value="Cbr1-like_FAD-bd_dom"/>
</dbReference>
<dbReference type="KEGG" id="cpis:HS961_01325"/>
<dbReference type="RefSeq" id="WP_182326018.1">
    <property type="nucleotide sequence ID" value="NZ_CP058554.1"/>
</dbReference>
<name>A0A7G5EC57_9BURK</name>
<dbReference type="Pfam" id="PF00175">
    <property type="entry name" value="NAD_binding_1"/>
    <property type="match status" value="1"/>
</dbReference>
<dbReference type="CDD" id="cd00207">
    <property type="entry name" value="fer2"/>
    <property type="match status" value="1"/>
</dbReference>
<evidence type="ECO:0000256" key="1">
    <source>
        <dbReference type="ARBA" id="ARBA00001974"/>
    </source>
</evidence>
<dbReference type="PANTHER" id="PTHR47354">
    <property type="entry name" value="NADH OXIDOREDUCTASE HCR"/>
    <property type="match status" value="1"/>
</dbReference>
<dbReference type="InterPro" id="IPR017927">
    <property type="entry name" value="FAD-bd_FR_type"/>
</dbReference>
<keyword evidence="7" id="KW-1185">Reference proteome</keyword>
<dbReference type="PRINTS" id="PR00410">
    <property type="entry name" value="PHEHYDRXLASE"/>
</dbReference>
<dbReference type="CDD" id="cd06189">
    <property type="entry name" value="flavin_oxioreductase"/>
    <property type="match status" value="1"/>
</dbReference>
<dbReference type="GO" id="GO:0051537">
    <property type="term" value="F:2 iron, 2 sulfur cluster binding"/>
    <property type="evidence" value="ECO:0007669"/>
    <property type="project" value="UniProtKB-KW"/>
</dbReference>
<dbReference type="SUPFAM" id="SSF52343">
    <property type="entry name" value="Ferredoxin reductase-like, C-terminal NADP-linked domain"/>
    <property type="match status" value="1"/>
</dbReference>
<dbReference type="PROSITE" id="PS51384">
    <property type="entry name" value="FAD_FR"/>
    <property type="match status" value="1"/>
</dbReference>
<dbReference type="PANTHER" id="PTHR47354:SF5">
    <property type="entry name" value="PROTEIN RFBI"/>
    <property type="match status" value="1"/>
</dbReference>
<accession>A0A7G5EC57</accession>
<dbReference type="GO" id="GO:0016491">
    <property type="term" value="F:oxidoreductase activity"/>
    <property type="evidence" value="ECO:0007669"/>
    <property type="project" value="InterPro"/>
</dbReference>
<dbReference type="Pfam" id="PF00111">
    <property type="entry name" value="Fer2"/>
    <property type="match status" value="1"/>
</dbReference>
<dbReference type="InterPro" id="IPR012675">
    <property type="entry name" value="Beta-grasp_dom_sf"/>
</dbReference>
<dbReference type="InterPro" id="IPR001709">
    <property type="entry name" value="Flavoprot_Pyr_Nucl_cyt_Rdtase"/>
</dbReference>
<feature type="domain" description="FAD-binding FR-type" evidence="5">
    <location>
        <begin position="99"/>
        <end position="198"/>
    </location>
</feature>
<dbReference type="InterPro" id="IPR006058">
    <property type="entry name" value="2Fe2S_fd_BS"/>
</dbReference>
<keyword evidence="2" id="KW-0408">Iron</keyword>
<keyword evidence="2" id="KW-0411">Iron-sulfur</keyword>
<dbReference type="InterPro" id="IPR036010">
    <property type="entry name" value="2Fe-2S_ferredoxin-like_sf"/>
</dbReference>
<dbReference type="SUPFAM" id="SSF54292">
    <property type="entry name" value="2Fe-2S ferredoxin-like"/>
    <property type="match status" value="1"/>
</dbReference>
<dbReference type="InterPro" id="IPR039261">
    <property type="entry name" value="FNR_nucleotide-bd"/>
</dbReference>
<dbReference type="InterPro" id="IPR001433">
    <property type="entry name" value="OxRdtase_FAD/NAD-bd"/>
</dbReference>
<dbReference type="InterPro" id="IPR017938">
    <property type="entry name" value="Riboflavin_synthase-like_b-brl"/>
</dbReference>
<proteinExistence type="predicted"/>
<evidence type="ECO:0000259" key="4">
    <source>
        <dbReference type="PROSITE" id="PS51085"/>
    </source>
</evidence>
<comment type="cofactor">
    <cofactor evidence="1">
        <name>FAD</name>
        <dbReference type="ChEBI" id="CHEBI:57692"/>
    </cofactor>
</comment>
<dbReference type="Gene3D" id="3.40.50.80">
    <property type="entry name" value="Nucleotide-binding domain of ferredoxin-NADP reductase (FNR) module"/>
    <property type="match status" value="1"/>
</dbReference>
<sequence length="344" mass="37481">MNYRVQWLQTQQSFEVAADESVLDAATRQGVALPHDCTFGGCGTCRMKVEEGAFAYADGELPLAMGEEEHAQGYALACQARAQSDLVISIATGPDSSSATRVQATVAELHMHTPDIYHLALDLPEDHGLRYVPGQYLNICLPGGEHRSFSMATPPQGRRISLQIRKIAGGRFTDGLLATMAVGDVLDVELPHGSFYYRAQDYQPMVFAATGTGFAPIKAILESLLGDADCPPIHFYWGMRSEADLYLLDEIAAWAGQLYEFTFVPVLSRPSEGWTGRRGYVQDAIAEDFEDLSEHSIYLCGSPHMIADAKALMALSGAALDKIYSDSFIFQNEAAAVAELSEHS</sequence>
<evidence type="ECO:0000256" key="2">
    <source>
        <dbReference type="ARBA" id="ARBA00022714"/>
    </source>
</evidence>
<evidence type="ECO:0000313" key="7">
    <source>
        <dbReference type="Proteomes" id="UP000515240"/>
    </source>
</evidence>
<dbReference type="AlphaFoldDB" id="A0A7G5EC57"/>